<evidence type="ECO:0000256" key="16">
    <source>
        <dbReference type="SAM" id="SignalP"/>
    </source>
</evidence>
<evidence type="ECO:0000256" key="12">
    <source>
        <dbReference type="ARBA" id="ARBA00023180"/>
    </source>
</evidence>
<keyword evidence="10" id="KW-0564">Palmitate</keyword>
<evidence type="ECO:0000256" key="15">
    <source>
        <dbReference type="SAM" id="Phobius"/>
    </source>
</evidence>
<evidence type="ECO:0000256" key="10">
    <source>
        <dbReference type="ARBA" id="ARBA00023139"/>
    </source>
</evidence>
<keyword evidence="15" id="KW-0812">Transmembrane</keyword>
<proteinExistence type="inferred from homology"/>
<keyword evidence="8" id="KW-0094">Blood coagulation</keyword>
<dbReference type="Ensembl" id="ENSEBUT00000006976.1">
    <property type="protein sequence ID" value="ENSEBUP00000006519.1"/>
    <property type="gene ID" value="ENSEBUG00000004311.1"/>
</dbReference>
<evidence type="ECO:0000256" key="3">
    <source>
        <dbReference type="ARBA" id="ARBA00009197"/>
    </source>
</evidence>
<dbReference type="Proteomes" id="UP000694388">
    <property type="component" value="Unplaced"/>
</dbReference>
<dbReference type="Ensembl" id="ENSEBUT00000006964.1">
    <property type="protein sequence ID" value="ENSEBUP00000006508.1"/>
    <property type="gene ID" value="ENSEBUG00000004311.1"/>
</dbReference>
<dbReference type="InterPro" id="IPR003961">
    <property type="entry name" value="FN3_dom"/>
</dbReference>
<evidence type="ECO:0000313" key="20">
    <source>
        <dbReference type="Proteomes" id="UP000694388"/>
    </source>
</evidence>
<dbReference type="InterPro" id="IPR036116">
    <property type="entry name" value="FN3_sf"/>
</dbReference>
<dbReference type="InterPro" id="IPR050650">
    <property type="entry name" value="Type-II_Cytokine-TF_Rcpt"/>
</dbReference>
<evidence type="ECO:0000256" key="9">
    <source>
        <dbReference type="ARBA" id="ARBA00023136"/>
    </source>
</evidence>
<dbReference type="InterPro" id="IPR015373">
    <property type="entry name" value="Interferon/interleukin_rcp_dom"/>
</dbReference>
<feature type="domain" description="Interferon/interleukin receptor" evidence="18">
    <location>
        <begin position="119"/>
        <end position="222"/>
    </location>
</feature>
<dbReference type="Pfam" id="PF01108">
    <property type="entry name" value="Tissue_fac"/>
    <property type="match status" value="1"/>
</dbReference>
<evidence type="ECO:0000256" key="7">
    <source>
        <dbReference type="ARBA" id="ARBA00022729"/>
    </source>
</evidence>
<keyword evidence="20" id="KW-1185">Reference proteome</keyword>
<comment type="subunit">
    <text evidence="4">Interacts with HSPE; the interaction, inhibited by heparin, promotes the generation of activated factor X and activates coagulation in the presence of activated factor VII.</text>
</comment>
<evidence type="ECO:0000256" key="11">
    <source>
        <dbReference type="ARBA" id="ARBA00023157"/>
    </source>
</evidence>
<dbReference type="Pfam" id="PF09294">
    <property type="entry name" value="Interfer-bind"/>
    <property type="match status" value="1"/>
</dbReference>
<evidence type="ECO:0000256" key="13">
    <source>
        <dbReference type="ARBA" id="ARBA00023288"/>
    </source>
</evidence>
<evidence type="ECO:0000256" key="8">
    <source>
        <dbReference type="ARBA" id="ARBA00023084"/>
    </source>
</evidence>
<feature type="domain" description="Fibronectin type-III" evidence="17">
    <location>
        <begin position="9"/>
        <end position="101"/>
    </location>
</feature>
<dbReference type="GO" id="GO:0004896">
    <property type="term" value="F:cytokine receptor activity"/>
    <property type="evidence" value="ECO:0007669"/>
    <property type="project" value="TreeGrafter"/>
</dbReference>
<evidence type="ECO:0000256" key="14">
    <source>
        <dbReference type="ARBA" id="ARBA00031171"/>
    </source>
</evidence>
<evidence type="ECO:0000256" key="6">
    <source>
        <dbReference type="ARBA" id="ARBA00022696"/>
    </source>
</evidence>
<dbReference type="GO" id="GO:0005886">
    <property type="term" value="C:plasma membrane"/>
    <property type="evidence" value="ECO:0007669"/>
    <property type="project" value="TreeGrafter"/>
</dbReference>
<evidence type="ECO:0000256" key="5">
    <source>
        <dbReference type="ARBA" id="ARBA00018722"/>
    </source>
</evidence>
<dbReference type="GO" id="GO:0007596">
    <property type="term" value="P:blood coagulation"/>
    <property type="evidence" value="ECO:0007669"/>
    <property type="project" value="UniProtKB-KW"/>
</dbReference>
<feature type="transmembrane region" description="Helical" evidence="15">
    <location>
        <begin position="234"/>
        <end position="257"/>
    </location>
</feature>
<evidence type="ECO:0000256" key="2">
    <source>
        <dbReference type="ARBA" id="ARBA00004370"/>
    </source>
</evidence>
<comment type="subcellular location">
    <subcellularLocation>
        <location evidence="2">Membrane</location>
    </subcellularLocation>
</comment>
<dbReference type="PANTHER" id="PTHR20859">
    <property type="entry name" value="INTERFERON/INTERLEUKIN RECEPTOR"/>
    <property type="match status" value="1"/>
</dbReference>
<comment type="similarity">
    <text evidence="3">Belongs to the tissue factor family.</text>
</comment>
<evidence type="ECO:0000256" key="1">
    <source>
        <dbReference type="ARBA" id="ARBA00002201"/>
    </source>
</evidence>
<name>A0A8C4NGI9_EPTBU</name>
<dbReference type="PRINTS" id="PR00346">
    <property type="entry name" value="TISSUEFACTOR"/>
</dbReference>
<feature type="signal peptide" evidence="16">
    <location>
        <begin position="1"/>
        <end position="21"/>
    </location>
</feature>
<evidence type="ECO:0000256" key="4">
    <source>
        <dbReference type="ARBA" id="ARBA00011184"/>
    </source>
</evidence>
<keyword evidence="13" id="KW-0449">Lipoprotein</keyword>
<dbReference type="InterPro" id="IPR013783">
    <property type="entry name" value="Ig-like_fold"/>
</dbReference>
<keyword evidence="9 15" id="KW-0472">Membrane</keyword>
<keyword evidence="6" id="KW-0356">Hemostasis</keyword>
<accession>A0A8C4NGI9</accession>
<dbReference type="InterPro" id="IPR001187">
    <property type="entry name" value="Tissue_factor"/>
</dbReference>
<protein>
    <recommendedName>
        <fullName evidence="5">Tissue factor</fullName>
    </recommendedName>
    <alternativeName>
        <fullName evidence="14">Coagulation factor III</fullName>
    </alternativeName>
</protein>
<organism evidence="19 20">
    <name type="scientific">Eptatretus burgeri</name>
    <name type="common">Inshore hagfish</name>
    <dbReference type="NCBI Taxonomy" id="7764"/>
    <lineage>
        <taxon>Eukaryota</taxon>
        <taxon>Metazoa</taxon>
        <taxon>Chordata</taxon>
        <taxon>Craniata</taxon>
        <taxon>Vertebrata</taxon>
        <taxon>Cyclostomata</taxon>
        <taxon>Myxini</taxon>
        <taxon>Myxiniformes</taxon>
        <taxon>Myxinidae</taxon>
        <taxon>Eptatretinae</taxon>
        <taxon>Eptatretus</taxon>
    </lineage>
</organism>
<dbReference type="PANTHER" id="PTHR20859:SF84">
    <property type="entry name" value="INTERFERON ALPHA_BETA RECEPTOR 2"/>
    <property type="match status" value="1"/>
</dbReference>
<dbReference type="GeneTree" id="ENSGT00390000012668"/>
<evidence type="ECO:0000313" key="19">
    <source>
        <dbReference type="Ensembl" id="ENSEBUP00000006519.1"/>
    </source>
</evidence>
<keyword evidence="7 16" id="KW-0732">Signal</keyword>
<evidence type="ECO:0000259" key="17">
    <source>
        <dbReference type="Pfam" id="PF01108"/>
    </source>
</evidence>
<comment type="function">
    <text evidence="1">Initiates blood coagulation by forming a complex with circulating factor VII or VIIa. The [TF:VIIa] complex activates factors IX or X by specific limited proteolysis. TF plays a role in normal hemostasis by initiating the cell-surface assembly and propagation of the coagulation protease cascade.</text>
</comment>
<keyword evidence="12" id="KW-0325">Glycoprotein</keyword>
<dbReference type="AlphaFoldDB" id="A0A8C4NGI9"/>
<feature type="chain" id="PRO_5044680426" description="Tissue factor" evidence="16">
    <location>
        <begin position="22"/>
        <end position="279"/>
    </location>
</feature>
<reference evidence="19" key="1">
    <citation type="submission" date="2025-05" db="UniProtKB">
        <authorList>
            <consortium name="Ensembl"/>
        </authorList>
    </citation>
    <scope>IDENTIFICATION</scope>
</reference>
<dbReference type="Gene3D" id="2.60.40.10">
    <property type="entry name" value="Immunoglobulins"/>
    <property type="match status" value="1"/>
</dbReference>
<keyword evidence="11" id="KW-1015">Disulfide bond</keyword>
<evidence type="ECO:0000259" key="18">
    <source>
        <dbReference type="Pfam" id="PF09294"/>
    </source>
</evidence>
<dbReference type="SUPFAM" id="SSF49265">
    <property type="entry name" value="Fibronectin type III"/>
    <property type="match status" value="2"/>
</dbReference>
<sequence>MTTVYLSVAWLLVNGITCSSATPTRQLSPTFFSINLKTLVKWTPVNDSAVYTTEIKGNKWLSWKENAACMDSRAHECDVTSLCTDVNLQYTARVRVKKKNKIYSSWEYTTMEFIPYKDTILGAPTLKLEEVNSTLWVHVKAPQTQQELPNKQLASLSDLLPDITYEIKFWKDGSSGKKFFYSRKQFFELPGVDSTSPYCATSRIILGKEKRNGVESDTVCFTSSGRDKDKFSTWIYILGFVAVAAVVMLIVVCYCCCKSSDKKTEQPENLQLKDAGHDY</sequence>
<keyword evidence="15" id="KW-1133">Transmembrane helix</keyword>